<keyword evidence="9" id="KW-1185">Reference proteome</keyword>
<evidence type="ECO:0000256" key="1">
    <source>
        <dbReference type="ARBA" id="ARBA00004141"/>
    </source>
</evidence>
<feature type="transmembrane region" description="Helical" evidence="6">
    <location>
        <begin position="68"/>
        <end position="86"/>
    </location>
</feature>
<evidence type="ECO:0000256" key="6">
    <source>
        <dbReference type="SAM" id="Phobius"/>
    </source>
</evidence>
<evidence type="ECO:0000256" key="3">
    <source>
        <dbReference type="ARBA" id="ARBA00022692"/>
    </source>
</evidence>
<dbReference type="InterPro" id="IPR037185">
    <property type="entry name" value="EmrE-like"/>
</dbReference>
<dbReference type="InterPro" id="IPR050638">
    <property type="entry name" value="AA-Vitamin_Transporters"/>
</dbReference>
<evidence type="ECO:0000256" key="5">
    <source>
        <dbReference type="ARBA" id="ARBA00023136"/>
    </source>
</evidence>
<evidence type="ECO:0000313" key="9">
    <source>
        <dbReference type="Proteomes" id="UP000248536"/>
    </source>
</evidence>
<feature type="transmembrane region" description="Helical" evidence="6">
    <location>
        <begin position="215"/>
        <end position="235"/>
    </location>
</feature>
<dbReference type="Proteomes" id="UP000248536">
    <property type="component" value="Chromosome"/>
</dbReference>
<dbReference type="PANTHER" id="PTHR32322:SF2">
    <property type="entry name" value="EAMA DOMAIN-CONTAINING PROTEIN"/>
    <property type="match status" value="1"/>
</dbReference>
<dbReference type="GO" id="GO:0016020">
    <property type="term" value="C:membrane"/>
    <property type="evidence" value="ECO:0007669"/>
    <property type="project" value="UniProtKB-SubCell"/>
</dbReference>
<comment type="similarity">
    <text evidence="2">Belongs to the EamA transporter family.</text>
</comment>
<protein>
    <submittedName>
        <fullName evidence="8">Putative transporter YyaM</fullName>
    </submittedName>
</protein>
<comment type="subcellular location">
    <subcellularLocation>
        <location evidence="1">Membrane</location>
        <topology evidence="1">Multi-pass membrane protein</topology>
    </subcellularLocation>
</comment>
<gene>
    <name evidence="8" type="ORF">HME9304_01280</name>
</gene>
<accession>A0A2Z4LRG0</accession>
<keyword evidence="3 6" id="KW-0812">Transmembrane</keyword>
<feature type="domain" description="EamA" evidence="7">
    <location>
        <begin position="154"/>
        <end position="290"/>
    </location>
</feature>
<dbReference type="InterPro" id="IPR000620">
    <property type="entry name" value="EamA_dom"/>
</dbReference>
<dbReference type="SUPFAM" id="SSF103481">
    <property type="entry name" value="Multidrug resistance efflux transporter EmrE"/>
    <property type="match status" value="2"/>
</dbReference>
<feature type="transmembrane region" description="Helical" evidence="6">
    <location>
        <begin position="35"/>
        <end position="56"/>
    </location>
</feature>
<sequence>MSKRTLALLAALGATTIYGINHTIAKGVMPAHVKPFGFIMLRVVGAAILFWGISIFGPKEKIERRDWGRILVCAILGMVINMLAFFKGLELSTPINSAVLVTITPIIVVILSAFFLSEKITLNKGLGIVLGFIGAVALILFGAEIRQDAPNIPLGNFLFVVNATSYGAYLIVVKKLIEKYHPFTLMKWLFTIAVIINFPITLPEFLEIQWSSMPLWAYGSIAFVVIGTTFMTYLFNVFALTELKASTVGAFVYVQPLFGILFALFSGKDQLTLIKVLATTLVLLGVYLASKKSKNQP</sequence>
<dbReference type="PANTHER" id="PTHR32322">
    <property type="entry name" value="INNER MEMBRANE TRANSPORTER"/>
    <property type="match status" value="1"/>
</dbReference>
<evidence type="ECO:0000256" key="4">
    <source>
        <dbReference type="ARBA" id="ARBA00022989"/>
    </source>
</evidence>
<keyword evidence="5 6" id="KW-0472">Membrane</keyword>
<feature type="transmembrane region" description="Helical" evidence="6">
    <location>
        <begin position="185"/>
        <end position="203"/>
    </location>
</feature>
<feature type="transmembrane region" description="Helical" evidence="6">
    <location>
        <begin position="247"/>
        <end position="265"/>
    </location>
</feature>
<feature type="transmembrane region" description="Helical" evidence="6">
    <location>
        <begin position="98"/>
        <end position="116"/>
    </location>
</feature>
<feature type="domain" description="EamA" evidence="7">
    <location>
        <begin position="6"/>
        <end position="138"/>
    </location>
</feature>
<evidence type="ECO:0000259" key="7">
    <source>
        <dbReference type="Pfam" id="PF00892"/>
    </source>
</evidence>
<dbReference type="Pfam" id="PF00892">
    <property type="entry name" value="EamA"/>
    <property type="match status" value="2"/>
</dbReference>
<evidence type="ECO:0000313" key="8">
    <source>
        <dbReference type="EMBL" id="AWX44280.1"/>
    </source>
</evidence>
<feature type="transmembrane region" description="Helical" evidence="6">
    <location>
        <begin position="155"/>
        <end position="173"/>
    </location>
</feature>
<keyword evidence="4 6" id="KW-1133">Transmembrane helix</keyword>
<dbReference type="OrthoDB" id="9811486at2"/>
<proteinExistence type="inferred from homology"/>
<dbReference type="AlphaFoldDB" id="A0A2Z4LRG0"/>
<dbReference type="EMBL" id="CP030104">
    <property type="protein sequence ID" value="AWX44280.1"/>
    <property type="molecule type" value="Genomic_DNA"/>
</dbReference>
<dbReference type="KEGG" id="spon:HME9304_01280"/>
<dbReference type="RefSeq" id="WP_112377767.1">
    <property type="nucleotide sequence ID" value="NZ_CP030104.1"/>
</dbReference>
<evidence type="ECO:0000256" key="2">
    <source>
        <dbReference type="ARBA" id="ARBA00007362"/>
    </source>
</evidence>
<feature type="transmembrane region" description="Helical" evidence="6">
    <location>
        <begin position="271"/>
        <end position="289"/>
    </location>
</feature>
<organism evidence="8 9">
    <name type="scientific">Flagellimonas maritima</name>
    <dbReference type="NCBI Taxonomy" id="1383885"/>
    <lineage>
        <taxon>Bacteria</taxon>
        <taxon>Pseudomonadati</taxon>
        <taxon>Bacteroidota</taxon>
        <taxon>Flavobacteriia</taxon>
        <taxon>Flavobacteriales</taxon>
        <taxon>Flavobacteriaceae</taxon>
        <taxon>Flagellimonas</taxon>
    </lineage>
</organism>
<reference evidence="8 9" key="1">
    <citation type="submission" date="2018-06" db="EMBL/GenBank/DDBJ databases">
        <title>Spongiibacterium sp. HME9304 Genome sequencing and assembly.</title>
        <authorList>
            <person name="Kang H."/>
            <person name="Kim H."/>
            <person name="Joh K."/>
        </authorList>
    </citation>
    <scope>NUCLEOTIDE SEQUENCE [LARGE SCALE GENOMIC DNA]</scope>
    <source>
        <strain evidence="8 9">HME9304</strain>
    </source>
</reference>
<name>A0A2Z4LRG0_9FLAO</name>
<feature type="transmembrane region" description="Helical" evidence="6">
    <location>
        <begin position="125"/>
        <end position="143"/>
    </location>
</feature>